<evidence type="ECO:0000256" key="1">
    <source>
        <dbReference type="SAM" id="MobiDB-lite"/>
    </source>
</evidence>
<evidence type="ECO:0000313" key="3">
    <source>
        <dbReference type="Proteomes" id="UP000799640"/>
    </source>
</evidence>
<accession>A0A6G1I7I1</accession>
<dbReference type="EMBL" id="ML996688">
    <property type="protein sequence ID" value="KAF2404258.1"/>
    <property type="molecule type" value="Genomic_DNA"/>
</dbReference>
<feature type="compositionally biased region" description="Pro residues" evidence="1">
    <location>
        <begin position="789"/>
        <end position="801"/>
    </location>
</feature>
<feature type="compositionally biased region" description="Basic and acidic residues" evidence="1">
    <location>
        <begin position="499"/>
        <end position="508"/>
    </location>
</feature>
<feature type="compositionally biased region" description="Basic and acidic residues" evidence="1">
    <location>
        <begin position="235"/>
        <end position="244"/>
    </location>
</feature>
<evidence type="ECO:0000313" key="2">
    <source>
        <dbReference type="EMBL" id="KAF2404258.1"/>
    </source>
</evidence>
<dbReference type="OrthoDB" id="10258692at2759"/>
<dbReference type="AlphaFoldDB" id="A0A6G1I7I1"/>
<feature type="compositionally biased region" description="Basic and acidic residues" evidence="1">
    <location>
        <begin position="819"/>
        <end position="841"/>
    </location>
</feature>
<reference evidence="2" key="1">
    <citation type="journal article" date="2020" name="Stud. Mycol.">
        <title>101 Dothideomycetes genomes: a test case for predicting lifestyles and emergence of pathogens.</title>
        <authorList>
            <person name="Haridas S."/>
            <person name="Albert R."/>
            <person name="Binder M."/>
            <person name="Bloem J."/>
            <person name="Labutti K."/>
            <person name="Salamov A."/>
            <person name="Andreopoulos B."/>
            <person name="Baker S."/>
            <person name="Barry K."/>
            <person name="Bills G."/>
            <person name="Bluhm B."/>
            <person name="Cannon C."/>
            <person name="Castanera R."/>
            <person name="Culley D."/>
            <person name="Daum C."/>
            <person name="Ezra D."/>
            <person name="Gonzalez J."/>
            <person name="Henrissat B."/>
            <person name="Kuo A."/>
            <person name="Liang C."/>
            <person name="Lipzen A."/>
            <person name="Lutzoni F."/>
            <person name="Magnuson J."/>
            <person name="Mondo S."/>
            <person name="Nolan M."/>
            <person name="Ohm R."/>
            <person name="Pangilinan J."/>
            <person name="Park H.-J."/>
            <person name="Ramirez L."/>
            <person name="Alfaro M."/>
            <person name="Sun H."/>
            <person name="Tritt A."/>
            <person name="Yoshinaga Y."/>
            <person name="Zwiers L.-H."/>
            <person name="Turgeon B."/>
            <person name="Goodwin S."/>
            <person name="Spatafora J."/>
            <person name="Crous P."/>
            <person name="Grigoriev I."/>
        </authorList>
    </citation>
    <scope>NUCLEOTIDE SEQUENCE</scope>
    <source>
        <strain evidence="2">CBS 262.69</strain>
    </source>
</reference>
<name>A0A6G1I7I1_9PEZI</name>
<feature type="compositionally biased region" description="Basic and acidic residues" evidence="1">
    <location>
        <begin position="304"/>
        <end position="372"/>
    </location>
</feature>
<keyword evidence="3" id="KW-1185">Reference proteome</keyword>
<feature type="region of interest" description="Disordered" evidence="1">
    <location>
        <begin position="22"/>
        <end position="883"/>
    </location>
</feature>
<feature type="compositionally biased region" description="Pro residues" evidence="1">
    <location>
        <begin position="283"/>
        <end position="299"/>
    </location>
</feature>
<organism evidence="2 3">
    <name type="scientific">Trichodelitschia bisporula</name>
    <dbReference type="NCBI Taxonomy" id="703511"/>
    <lineage>
        <taxon>Eukaryota</taxon>
        <taxon>Fungi</taxon>
        <taxon>Dikarya</taxon>
        <taxon>Ascomycota</taxon>
        <taxon>Pezizomycotina</taxon>
        <taxon>Dothideomycetes</taxon>
        <taxon>Dothideomycetes incertae sedis</taxon>
        <taxon>Phaeotrichales</taxon>
        <taxon>Phaeotrichaceae</taxon>
        <taxon>Trichodelitschia</taxon>
    </lineage>
</organism>
<feature type="compositionally biased region" description="Pro residues" evidence="1">
    <location>
        <begin position="112"/>
        <end position="123"/>
    </location>
</feature>
<feature type="compositionally biased region" description="Low complexity" evidence="1">
    <location>
        <begin position="252"/>
        <end position="282"/>
    </location>
</feature>
<sequence length="883" mass="99377">MIKNHFQKYVNEGKYPELIEAVTQADRRRQLGEDPGPPPTPSQVIKRRNESATSSIQRALAPTPDADAAVDQVIGAQPPQMHGSPSQYPASGRFSVPGQTSRHMQPAGVSPPQHPVHMPPAPAQNPLTPQGHIPRHHQPNGPKLGYFREDRPHHGPSQPKEDVRAQKPPMERIKSEYDSQRQVLDRLPDREVQASKPQMGPDGGPPPLFQGPKETEKAFPPQDRPMFSGHMARQPAREHPEARAEAPPPQQPVHMQQQQQLMHQQVQPPIQPQQPAAQMHPPSAAPPEPQRQQKPPPTGPRHQVRPEPRMERLEQRVEPRMDRMEPRMEQRMEPRMEPRMDRMEQRMEPQEERRELRPEPVHDVRQEMRPERQGPPYGMPFGAPPPSAPIGQRGPTSQMVDMARHGSPQSHVSAFGPPSRIPRHASPVPPTPVQQPAPPQPPPPTKRVNIMSMLNPAEPEEDRPRKRDPEPQPPHGHSTPASMHRKVPGSADLTPTSREFSEIKRPDSRASYPRQAYHSHTPTSSLSTPINEQPPQPQGPQGPREQLAPRDIWQSRAIGPSMQQAQMASHIPPHMGSPHHAPHPGPETRPPMHYRGLSGLDHPAQRAVPSPPPAPYQTHSRVPSYGQQQHPSGPQHAAQHSASYPGPQPHATPHAQPQAPARSTQTPPVRPMDLRPNPYGSIDPPSSSVSLPGRHYAATSHPGAPHARNEFAHTQNAYPLAGHAERKREGQMDRFREREEERRVDRGRGVQEFDPRRVDMERGLAMHEREDARYRAPAGAPTGPREQVRPPPVYAPPPPPQLQQEHVLGSPPGQPHGYEQARRQAETWYPEHARMIDERRQQAPSGQGTAGYDVQHMEDLRMRQMQQQQQQQQQQSQWIRRER</sequence>
<gene>
    <name evidence="2" type="ORF">EJ06DRAFT_526341</name>
</gene>
<dbReference type="Proteomes" id="UP000799640">
    <property type="component" value="Unassembled WGS sequence"/>
</dbReference>
<feature type="compositionally biased region" description="Low complexity" evidence="1">
    <location>
        <begin position="864"/>
        <end position="877"/>
    </location>
</feature>
<feature type="compositionally biased region" description="Low complexity" evidence="1">
    <location>
        <begin position="649"/>
        <end position="661"/>
    </location>
</feature>
<feature type="compositionally biased region" description="Basic and acidic residues" evidence="1">
    <location>
        <begin position="723"/>
        <end position="774"/>
    </location>
</feature>
<feature type="compositionally biased region" description="Pro residues" evidence="1">
    <location>
        <begin position="427"/>
        <end position="445"/>
    </location>
</feature>
<feature type="compositionally biased region" description="Low complexity" evidence="1">
    <location>
        <begin position="518"/>
        <end position="529"/>
    </location>
</feature>
<feature type="compositionally biased region" description="Basic and acidic residues" evidence="1">
    <location>
        <begin position="146"/>
        <end position="193"/>
    </location>
</feature>
<proteinExistence type="predicted"/>
<feature type="compositionally biased region" description="Polar residues" evidence="1">
    <location>
        <begin position="617"/>
        <end position="642"/>
    </location>
</feature>
<protein>
    <submittedName>
        <fullName evidence="2">Uncharacterized protein</fullName>
    </submittedName>
</protein>